<evidence type="ECO:0000313" key="2">
    <source>
        <dbReference type="EMBL" id="CUQ88720.1"/>
    </source>
</evidence>
<sequence length="56" mass="6130">MGTEHANKCIACSITNCKHHCCCADYCSLDHIQIGTHEADPTQKACTDCKSFELKA</sequence>
<feature type="domain" description="DUF1540" evidence="1">
    <location>
        <begin position="10"/>
        <end position="52"/>
    </location>
</feature>
<evidence type="ECO:0000259" key="1">
    <source>
        <dbReference type="Pfam" id="PF07561"/>
    </source>
</evidence>
<protein>
    <submittedName>
        <fullName evidence="3">DUF1540 domain-containing protein</fullName>
    </submittedName>
    <submittedName>
        <fullName evidence="2">Domain of Uncharacterized Function (DUF1540)</fullName>
    </submittedName>
</protein>
<reference evidence="2 4" key="1">
    <citation type="submission" date="2015-09" db="EMBL/GenBank/DDBJ databases">
        <authorList>
            <consortium name="Pathogen Informatics"/>
        </authorList>
    </citation>
    <scope>NUCLEOTIDE SEQUENCE [LARGE SCALE GENOMIC DNA]</scope>
    <source>
        <strain evidence="2 4">2789STDY5834928</strain>
    </source>
</reference>
<organism evidence="2 4">
    <name type="scientific">[Eubacterium] siraeum</name>
    <dbReference type="NCBI Taxonomy" id="39492"/>
    <lineage>
        <taxon>Bacteria</taxon>
        <taxon>Bacillati</taxon>
        <taxon>Bacillota</taxon>
        <taxon>Clostridia</taxon>
        <taxon>Eubacteriales</taxon>
        <taxon>Oscillospiraceae</taxon>
        <taxon>Oscillospiraceae incertae sedis</taxon>
    </lineage>
</organism>
<dbReference type="AlphaFoldDB" id="A0A174ZZX0"/>
<dbReference type="OrthoDB" id="1756089at2"/>
<dbReference type="Proteomes" id="UP000095662">
    <property type="component" value="Unassembled WGS sequence"/>
</dbReference>
<dbReference type="InterPro" id="IPR011437">
    <property type="entry name" value="DUF1540"/>
</dbReference>
<gene>
    <name evidence="2" type="ORF">ERS852540_01785</name>
    <name evidence="3" type="ORF">PNE09_05115</name>
</gene>
<proteinExistence type="predicted"/>
<accession>A0A174ZZX0</accession>
<reference evidence="3" key="2">
    <citation type="submission" date="2023-01" db="EMBL/GenBank/DDBJ databases">
        <title>Human gut microbiome strain richness.</title>
        <authorList>
            <person name="Chen-Liaw A."/>
        </authorList>
    </citation>
    <scope>NUCLEOTIDE SEQUENCE</scope>
    <source>
        <strain evidence="3">1001283st1_G1_1001283B150217_161031</strain>
    </source>
</reference>
<dbReference type="Proteomes" id="UP001210809">
    <property type="component" value="Unassembled WGS sequence"/>
</dbReference>
<evidence type="ECO:0000313" key="3">
    <source>
        <dbReference type="EMBL" id="MDB8003451.1"/>
    </source>
</evidence>
<dbReference type="EMBL" id="JAQLXW010000005">
    <property type="protein sequence ID" value="MDB8003451.1"/>
    <property type="molecule type" value="Genomic_DNA"/>
</dbReference>
<dbReference type="STRING" id="39492.ERS852540_01785"/>
<dbReference type="Pfam" id="PF07561">
    <property type="entry name" value="DUF1540"/>
    <property type="match status" value="1"/>
</dbReference>
<name>A0A174ZZX0_9FIRM</name>
<dbReference type="EMBL" id="CZBY01000014">
    <property type="protein sequence ID" value="CUQ88720.1"/>
    <property type="molecule type" value="Genomic_DNA"/>
</dbReference>
<evidence type="ECO:0000313" key="4">
    <source>
        <dbReference type="Proteomes" id="UP000095662"/>
    </source>
</evidence>